<dbReference type="OrthoDB" id="4191603at2"/>
<dbReference type="RefSeq" id="WP_073708890.1">
    <property type="nucleotide sequence ID" value="NZ_MQSU01000002.1"/>
</dbReference>
<dbReference type="InterPro" id="IPR018520">
    <property type="entry name" value="UPP_synth-like_CS"/>
</dbReference>
<feature type="binding site" evidence="2">
    <location>
        <position position="83"/>
    </location>
    <ligand>
        <name>substrate</name>
    </ligand>
</feature>
<keyword evidence="2" id="KW-0479">Metal-binding</keyword>
<comment type="subunit">
    <text evidence="2">Homodimer.</text>
</comment>
<evidence type="ECO:0000313" key="3">
    <source>
        <dbReference type="EMBL" id="OKL48903.1"/>
    </source>
</evidence>
<dbReference type="PANTHER" id="PTHR10291">
    <property type="entry name" value="DEHYDRODOLICHYL DIPHOSPHATE SYNTHASE FAMILY MEMBER"/>
    <property type="match status" value="1"/>
</dbReference>
<name>A0A1Q5PN03_9ACTO</name>
<dbReference type="GO" id="GO:0000287">
    <property type="term" value="F:magnesium ion binding"/>
    <property type="evidence" value="ECO:0007669"/>
    <property type="project" value="UniProtKB-UniRule"/>
</dbReference>
<proteinExistence type="inferred from homology"/>
<dbReference type="CDD" id="cd00475">
    <property type="entry name" value="Cis_IPPS"/>
    <property type="match status" value="1"/>
</dbReference>
<dbReference type="NCBIfam" id="TIGR00055">
    <property type="entry name" value="uppS"/>
    <property type="match status" value="1"/>
</dbReference>
<comment type="caution">
    <text evidence="3">The sequence shown here is derived from an EMBL/GenBank/DDBJ whole genome shotgun (WGS) entry which is preliminary data.</text>
</comment>
<comment type="cofactor">
    <cofactor evidence="2">
        <name>Mg(2+)</name>
        <dbReference type="ChEBI" id="CHEBI:18420"/>
    </cofactor>
    <text evidence="2">Binds 2 magnesium ions per subunit.</text>
</comment>
<dbReference type="Proteomes" id="UP000186785">
    <property type="component" value="Unassembled WGS sequence"/>
</dbReference>
<dbReference type="FunFam" id="3.40.1180.10:FF:000001">
    <property type="entry name" value="(2E,6E)-farnesyl-diphosphate-specific ditrans,polycis-undecaprenyl-diphosphate synthase"/>
    <property type="match status" value="1"/>
</dbReference>
<organism evidence="3 4">
    <name type="scientific">Boudabousia liubingyangii</name>
    <dbReference type="NCBI Taxonomy" id="1921764"/>
    <lineage>
        <taxon>Bacteria</taxon>
        <taxon>Bacillati</taxon>
        <taxon>Actinomycetota</taxon>
        <taxon>Actinomycetes</taxon>
        <taxon>Actinomycetales</taxon>
        <taxon>Actinomycetaceae</taxon>
        <taxon>Boudabousia</taxon>
    </lineage>
</organism>
<dbReference type="PROSITE" id="PS01066">
    <property type="entry name" value="UPP_SYNTHASE"/>
    <property type="match status" value="1"/>
</dbReference>
<feature type="binding site" evidence="2">
    <location>
        <position position="49"/>
    </location>
    <ligand>
        <name>substrate</name>
    </ligand>
</feature>
<reference evidence="3 4" key="1">
    <citation type="submission" date="2016-11" db="EMBL/GenBank/DDBJ databases">
        <title>Actinomyces gypaetusis sp. nov. isolated from the vulture Gypaetus barbatus in Qinghai Tibet Plateau China.</title>
        <authorList>
            <person name="Meng X."/>
        </authorList>
    </citation>
    <scope>NUCLEOTIDE SEQUENCE [LARGE SCALE GENOMIC DNA]</scope>
    <source>
        <strain evidence="3 4">VUL4_2</strain>
    </source>
</reference>
<dbReference type="InterPro" id="IPR036424">
    <property type="entry name" value="UPP_synth-like_sf"/>
</dbReference>
<dbReference type="Gene3D" id="3.40.1180.10">
    <property type="entry name" value="Decaprenyl diphosphate synthase-like"/>
    <property type="match status" value="1"/>
</dbReference>
<dbReference type="EC" id="2.5.1.-" evidence="2"/>
<feature type="binding site" evidence="2">
    <location>
        <position position="200"/>
    </location>
    <ligand>
        <name>substrate</name>
    </ligand>
</feature>
<dbReference type="GO" id="GO:0005829">
    <property type="term" value="C:cytosol"/>
    <property type="evidence" value="ECO:0007669"/>
    <property type="project" value="TreeGrafter"/>
</dbReference>
<dbReference type="NCBIfam" id="NF011404">
    <property type="entry name" value="PRK14829.1"/>
    <property type="match status" value="1"/>
</dbReference>
<protein>
    <recommendedName>
        <fullName evidence="2">Isoprenyl transferase</fullName>
        <ecNumber evidence="2">2.5.1.-</ecNumber>
    </recommendedName>
</protein>
<gene>
    <name evidence="3" type="ORF">BSR29_03385</name>
</gene>
<feature type="binding site" evidence="2">
    <location>
        <position position="81"/>
    </location>
    <ligand>
        <name>substrate</name>
    </ligand>
</feature>
<feature type="binding site" evidence="2">
    <location>
        <position position="32"/>
    </location>
    <ligand>
        <name>Mg(2+)</name>
        <dbReference type="ChEBI" id="CHEBI:18420"/>
    </ligand>
</feature>
<feature type="binding site" evidence="2">
    <location>
        <begin position="206"/>
        <end position="208"/>
    </location>
    <ligand>
        <name>substrate</name>
    </ligand>
</feature>
<dbReference type="GO" id="GO:0008834">
    <property type="term" value="F:ditrans,polycis-undecaprenyl-diphosphate synthase [(2E,6E)-farnesyl-diphosphate specific] activity"/>
    <property type="evidence" value="ECO:0007669"/>
    <property type="project" value="TreeGrafter"/>
</dbReference>
<accession>A0A1Q5PN03</accession>
<dbReference type="STRING" id="1921764.BSR28_02960"/>
<sequence length="260" mass="29658">MNPETIPPFQSSLKMPAQFKTGSVEHVAIIMDGNGRWANQQGLPRVAGHQAGEYALMDTIAGAIEAGVKVLSVYAFSTENWRRSPSEVRFLMGYSRNVLRARRDQLDEWNVRVRWSGRKPRLWKSVLKELMAAEEQTKDNTGLTLVMNLNYGGRAELADATRLIAERVARGELKPEGITEDTLARSLYLPDLPDVDLLVRTSGEQRLSNYLLWQCAYAEMMFVPEAWPDFGRQSLWRVLDEFTHRERRFGGAVDRVEENQ</sequence>
<feature type="binding site" evidence="2">
    <location>
        <begin position="77"/>
        <end position="79"/>
    </location>
    <ligand>
        <name>substrate</name>
    </ligand>
</feature>
<dbReference type="GO" id="GO:0016094">
    <property type="term" value="P:polyprenol biosynthetic process"/>
    <property type="evidence" value="ECO:0007669"/>
    <property type="project" value="TreeGrafter"/>
</dbReference>
<evidence type="ECO:0000313" key="4">
    <source>
        <dbReference type="Proteomes" id="UP000186785"/>
    </source>
</evidence>
<feature type="binding site" evidence="2">
    <location>
        <position position="37"/>
    </location>
    <ligand>
        <name>substrate</name>
    </ligand>
</feature>
<keyword evidence="4" id="KW-1185">Reference proteome</keyword>
<dbReference type="PANTHER" id="PTHR10291:SF0">
    <property type="entry name" value="DEHYDRODOLICHYL DIPHOSPHATE SYNTHASE 2"/>
    <property type="match status" value="1"/>
</dbReference>
<dbReference type="EMBL" id="MQSV01000002">
    <property type="protein sequence ID" value="OKL48903.1"/>
    <property type="molecule type" value="Genomic_DNA"/>
</dbReference>
<feature type="active site" evidence="2">
    <location>
        <position position="32"/>
    </location>
</feature>
<feature type="binding site" evidence="2">
    <location>
        <position position="45"/>
    </location>
    <ligand>
        <name>substrate</name>
    </ligand>
</feature>
<feature type="binding site" evidence="2">
    <location>
        <begin position="33"/>
        <end position="36"/>
    </location>
    <ligand>
        <name>substrate</name>
    </ligand>
</feature>
<dbReference type="SUPFAM" id="SSF64005">
    <property type="entry name" value="Undecaprenyl diphosphate synthase"/>
    <property type="match status" value="1"/>
</dbReference>
<dbReference type="GO" id="GO:0005886">
    <property type="term" value="C:plasma membrane"/>
    <property type="evidence" value="ECO:0007669"/>
    <property type="project" value="TreeGrafter"/>
</dbReference>
<dbReference type="GO" id="GO:0030145">
    <property type="term" value="F:manganese ion binding"/>
    <property type="evidence" value="ECO:0007669"/>
    <property type="project" value="TreeGrafter"/>
</dbReference>
<feature type="binding site" evidence="2">
    <location>
        <position position="219"/>
    </location>
    <ligand>
        <name>Mg(2+)</name>
        <dbReference type="ChEBI" id="CHEBI:18420"/>
    </ligand>
</feature>
<keyword evidence="2" id="KW-0460">Magnesium</keyword>
<dbReference type="HAMAP" id="MF_01139">
    <property type="entry name" value="ISPT"/>
    <property type="match status" value="1"/>
</dbReference>
<dbReference type="Pfam" id="PF01255">
    <property type="entry name" value="Prenyltransf"/>
    <property type="match status" value="1"/>
</dbReference>
<evidence type="ECO:0000256" key="2">
    <source>
        <dbReference type="HAMAP-Rule" id="MF_01139"/>
    </source>
</evidence>
<comment type="similarity">
    <text evidence="2">Belongs to the UPP synthase family.</text>
</comment>
<comment type="function">
    <text evidence="2">Catalyzes the condensation of isopentenyl diphosphate (IPP) with allylic pyrophosphates generating different type of terpenoids.</text>
</comment>
<dbReference type="GO" id="GO:0033850">
    <property type="term" value="F:Z-farnesyl diphosphate synthase activity"/>
    <property type="evidence" value="ECO:0007669"/>
    <property type="project" value="TreeGrafter"/>
</dbReference>
<feature type="active site" description="Proton acceptor" evidence="2">
    <location>
        <position position="80"/>
    </location>
</feature>
<keyword evidence="1 2" id="KW-0808">Transferase</keyword>
<evidence type="ECO:0000256" key="1">
    <source>
        <dbReference type="ARBA" id="ARBA00022679"/>
    </source>
</evidence>
<dbReference type="InterPro" id="IPR001441">
    <property type="entry name" value="UPP_synth-like"/>
</dbReference>
<dbReference type="AlphaFoldDB" id="A0A1Q5PN03"/>